<evidence type="ECO:0000256" key="8">
    <source>
        <dbReference type="ARBA" id="ARBA00022833"/>
    </source>
</evidence>
<dbReference type="eggNOG" id="COG0358">
    <property type="taxonomic scope" value="Bacteria"/>
</dbReference>
<dbReference type="InterPro" id="IPR016136">
    <property type="entry name" value="DNA_helicase_N/primase_C"/>
</dbReference>
<dbReference type="SUPFAM" id="SSF117023">
    <property type="entry name" value="DNA primase DnaG, C-terminal domain"/>
    <property type="match status" value="1"/>
</dbReference>
<dbReference type="Gene3D" id="3.40.1360.10">
    <property type="match status" value="1"/>
</dbReference>
<evidence type="ECO:0000256" key="5">
    <source>
        <dbReference type="ARBA" id="ARBA00022705"/>
    </source>
</evidence>
<keyword evidence="10 12" id="KW-0238">DNA-binding</keyword>
<evidence type="ECO:0000256" key="11">
    <source>
        <dbReference type="ARBA" id="ARBA00023163"/>
    </source>
</evidence>
<dbReference type="Pfam" id="PF01807">
    <property type="entry name" value="Zn_ribbon_DnaG"/>
    <property type="match status" value="1"/>
</dbReference>
<evidence type="ECO:0000313" key="14">
    <source>
        <dbReference type="EMBL" id="EFY08127.1"/>
    </source>
</evidence>
<dbReference type="InterPro" id="IPR036977">
    <property type="entry name" value="DNA_primase_Znf_CHC2"/>
</dbReference>
<dbReference type="NCBIfam" id="TIGR01391">
    <property type="entry name" value="dnaG"/>
    <property type="match status" value="1"/>
</dbReference>
<keyword evidence="5 12" id="KW-0235">DNA replication</keyword>
<dbReference type="OrthoDB" id="9803773at2"/>
<keyword evidence="8 12" id="KW-0862">Zinc</keyword>
<dbReference type="EMBL" id="AEVO01000002">
    <property type="protein sequence ID" value="EFY08127.1"/>
    <property type="molecule type" value="Genomic_DNA"/>
</dbReference>
<keyword evidence="11 12" id="KW-0804">Transcription</keyword>
<evidence type="ECO:0000259" key="13">
    <source>
        <dbReference type="PROSITE" id="PS50880"/>
    </source>
</evidence>
<feature type="domain" description="Toprim" evidence="13">
    <location>
        <begin position="257"/>
        <end position="339"/>
    </location>
</feature>
<dbReference type="PANTHER" id="PTHR30313">
    <property type="entry name" value="DNA PRIMASE"/>
    <property type="match status" value="1"/>
</dbReference>
<dbReference type="Pfam" id="PF08275">
    <property type="entry name" value="DNAG_N"/>
    <property type="match status" value="1"/>
</dbReference>
<dbReference type="Proteomes" id="UP000018458">
    <property type="component" value="Unassembled WGS sequence"/>
</dbReference>
<evidence type="ECO:0000256" key="7">
    <source>
        <dbReference type="ARBA" id="ARBA00022771"/>
    </source>
</evidence>
<sequence>MPRIAVNFIRDRLIPAVNIEAFIGQYVTLKRQSSNNYTCCCPFHHEKTPSFVVTPSKQMFYCFGCKEHGNAIDFVMKFKNLSFVEAVEEVAQFAGLNVEYEQGSGGFEKADTYKLYYELMDRCASYFVKCLSSSPEGKDYFIKKRELSEDTIIKARLGYAPDSWDYIHNIAKNTDEYKKLIELGMVVDKGDRSYAMFRGRVMIPIIDGRGRVISFGGRTLGDAKPKYLNTAESPIFRKRHELFGLYETLQANRNRPARIVIVEGYMDVIALRQFGCSFAVASLGTATTKEQMELMFRYTKQVVCCYDGDFAGRNAAWHALETATAVLKADREIRFAFLPPEHDPDSLVRAEGLSAFTRTLDASVSYPEFLIKHISDKYDLSDPGQKSPFLNEVLYFIRRIPEMTLQAVCVSELARKAGLEEDLLYEMLKSVKLNSRDEKEWEKEAGSMKKEGTVNLLTTPMRRLIAFILQQPTLVSTVYERFNLDKLQHLCKDAAIKGNVDLSLFLNLIKEKPDITPAGFIETVRGSVREKYVRNLIEAEFIPKKADGSEFSPEVRADLFSKLIKETLGMPLKQEIERLRLRGDSITKEEMEAMSLLNRMLTKHGIS</sequence>
<protein>
    <recommendedName>
        <fullName evidence="12">DNA primase</fullName>
        <ecNumber evidence="12">2.7.7.101</ecNumber>
    </recommendedName>
</protein>
<dbReference type="SUPFAM" id="SSF57783">
    <property type="entry name" value="Zinc beta-ribbon"/>
    <property type="match status" value="1"/>
</dbReference>
<dbReference type="InterPro" id="IPR006171">
    <property type="entry name" value="TOPRIM_dom"/>
</dbReference>
<keyword evidence="4 12" id="KW-0548">Nucleotidyltransferase</keyword>
<dbReference type="CDD" id="cd03364">
    <property type="entry name" value="TOPRIM_DnaG_primases"/>
    <property type="match status" value="1"/>
</dbReference>
<dbReference type="InterPro" id="IPR030846">
    <property type="entry name" value="DnaG_bac"/>
</dbReference>
<dbReference type="GO" id="GO:0005737">
    <property type="term" value="C:cytoplasm"/>
    <property type="evidence" value="ECO:0007669"/>
    <property type="project" value="TreeGrafter"/>
</dbReference>
<dbReference type="Pfam" id="PF13155">
    <property type="entry name" value="Toprim_2"/>
    <property type="match status" value="1"/>
</dbReference>
<evidence type="ECO:0000256" key="6">
    <source>
        <dbReference type="ARBA" id="ARBA00022723"/>
    </source>
</evidence>
<dbReference type="Gene3D" id="3.90.580.10">
    <property type="entry name" value="Zinc finger, CHC2-type domain"/>
    <property type="match status" value="1"/>
</dbReference>
<dbReference type="EC" id="2.7.7.101" evidence="12"/>
<evidence type="ECO:0000313" key="15">
    <source>
        <dbReference type="Proteomes" id="UP000018458"/>
    </source>
</evidence>
<dbReference type="Pfam" id="PF10410">
    <property type="entry name" value="DnaB_bind"/>
    <property type="match status" value="1"/>
</dbReference>
<evidence type="ECO:0000256" key="4">
    <source>
        <dbReference type="ARBA" id="ARBA00022695"/>
    </source>
</evidence>
<evidence type="ECO:0000256" key="12">
    <source>
        <dbReference type="HAMAP-Rule" id="MF_00974"/>
    </source>
</evidence>
<keyword evidence="7 12" id="KW-0863">Zinc-finger</keyword>
<dbReference type="PANTHER" id="PTHR30313:SF2">
    <property type="entry name" value="DNA PRIMASE"/>
    <property type="match status" value="1"/>
</dbReference>
<dbReference type="STRING" id="762983.HMPREF9444_00035"/>
<keyword evidence="9" id="KW-0460">Magnesium</keyword>
<dbReference type="HOGENOM" id="CLU_013501_5_1_6"/>
<reference evidence="14 15" key="1">
    <citation type="submission" date="2011-01" db="EMBL/GenBank/DDBJ databases">
        <authorList>
            <person name="Weinstock G."/>
            <person name="Sodergren E."/>
            <person name="Clifton S."/>
            <person name="Fulton L."/>
            <person name="Fulton B."/>
            <person name="Courtney L."/>
            <person name="Fronick C."/>
            <person name="Harrison M."/>
            <person name="Strong C."/>
            <person name="Farmer C."/>
            <person name="Delahaunty K."/>
            <person name="Markovic C."/>
            <person name="Hall O."/>
            <person name="Minx P."/>
            <person name="Tomlinson C."/>
            <person name="Mitreva M."/>
            <person name="Hou S."/>
            <person name="Chen J."/>
            <person name="Wollam A."/>
            <person name="Pepin K.H."/>
            <person name="Johnson M."/>
            <person name="Bhonagiri V."/>
            <person name="Zhang X."/>
            <person name="Suruliraj S."/>
            <person name="Warren W."/>
            <person name="Chinwalla A."/>
            <person name="Mardis E.R."/>
            <person name="Wilson R.K."/>
        </authorList>
    </citation>
    <scope>NUCLEOTIDE SEQUENCE [LARGE SCALE GENOMIC DNA]</scope>
    <source>
        <strain evidence="15">DSM 22608 / JCM 16073 / KCTC 15190 / YIT 12066</strain>
    </source>
</reference>
<comment type="subunit">
    <text evidence="12">Monomer. Interacts with DnaB.</text>
</comment>
<proteinExistence type="inferred from homology"/>
<comment type="similarity">
    <text evidence="12">Belongs to the DnaG primase family.</text>
</comment>
<dbReference type="FunFam" id="3.90.580.10:FF:000001">
    <property type="entry name" value="DNA primase"/>
    <property type="match status" value="1"/>
</dbReference>
<dbReference type="GO" id="GO:1990077">
    <property type="term" value="C:primosome complex"/>
    <property type="evidence" value="ECO:0007669"/>
    <property type="project" value="UniProtKB-KW"/>
</dbReference>
<comment type="caution">
    <text evidence="14">The sequence shown here is derived from an EMBL/GenBank/DDBJ whole genome shotgun (WGS) entry which is preliminary data.</text>
</comment>
<dbReference type="PROSITE" id="PS50880">
    <property type="entry name" value="TOPRIM"/>
    <property type="match status" value="1"/>
</dbReference>
<keyword evidence="1 12" id="KW-0240">DNA-directed RNA polymerase</keyword>
<dbReference type="HAMAP" id="MF_00974">
    <property type="entry name" value="DNA_primase_DnaG"/>
    <property type="match status" value="1"/>
</dbReference>
<dbReference type="InterPro" id="IPR037068">
    <property type="entry name" value="DNA_primase_core_N_sf"/>
</dbReference>
<dbReference type="InterPro" id="IPR019475">
    <property type="entry name" value="DNA_primase_DnaB-bd"/>
</dbReference>
<keyword evidence="3 12" id="KW-0808">Transferase</keyword>
<dbReference type="FunFam" id="3.40.1360.10:FF:000002">
    <property type="entry name" value="DNA primase"/>
    <property type="match status" value="1"/>
</dbReference>
<evidence type="ECO:0000256" key="9">
    <source>
        <dbReference type="ARBA" id="ARBA00022842"/>
    </source>
</evidence>
<evidence type="ECO:0000256" key="1">
    <source>
        <dbReference type="ARBA" id="ARBA00022478"/>
    </source>
</evidence>
<evidence type="ECO:0000256" key="2">
    <source>
        <dbReference type="ARBA" id="ARBA00022515"/>
    </source>
</evidence>
<dbReference type="InterPro" id="IPR050219">
    <property type="entry name" value="DnaG_primase"/>
</dbReference>
<dbReference type="GO" id="GO:0003677">
    <property type="term" value="F:DNA binding"/>
    <property type="evidence" value="ECO:0007669"/>
    <property type="project" value="UniProtKB-KW"/>
</dbReference>
<gene>
    <name evidence="12 14" type="primary">dnaG</name>
    <name evidence="14" type="ORF">HMPREF9444_00035</name>
</gene>
<organism evidence="14 15">
    <name type="scientific">Succinatimonas hippei (strain DSM 22608 / JCM 16073 / KCTC 15190 / YIT 12066)</name>
    <dbReference type="NCBI Taxonomy" id="762983"/>
    <lineage>
        <taxon>Bacteria</taxon>
        <taxon>Pseudomonadati</taxon>
        <taxon>Pseudomonadota</taxon>
        <taxon>Gammaproteobacteria</taxon>
        <taxon>Aeromonadales</taxon>
        <taxon>Succinivibrionaceae</taxon>
        <taxon>Succinatimonas</taxon>
    </lineage>
</organism>
<dbReference type="SMART" id="SM00493">
    <property type="entry name" value="TOPRIM"/>
    <property type="match status" value="1"/>
</dbReference>
<dbReference type="GO" id="GO:0000428">
    <property type="term" value="C:DNA-directed RNA polymerase complex"/>
    <property type="evidence" value="ECO:0007669"/>
    <property type="project" value="UniProtKB-KW"/>
</dbReference>
<feature type="zinc finger region" description="CHC2-type" evidence="12">
    <location>
        <begin position="41"/>
        <end position="65"/>
    </location>
</feature>
<keyword evidence="15" id="KW-1185">Reference proteome</keyword>
<comment type="function">
    <text evidence="12">RNA polymerase that catalyzes the synthesis of short RNA molecules used as primers for DNA polymerase during DNA replication.</text>
</comment>
<evidence type="ECO:0000256" key="10">
    <source>
        <dbReference type="ARBA" id="ARBA00023125"/>
    </source>
</evidence>
<comment type="cofactor">
    <cofactor evidence="12">
        <name>Zn(2+)</name>
        <dbReference type="ChEBI" id="CHEBI:29105"/>
    </cofactor>
    <text evidence="12">Binds 1 zinc ion per monomer.</text>
</comment>
<dbReference type="GO" id="GO:0003899">
    <property type="term" value="F:DNA-directed RNA polymerase activity"/>
    <property type="evidence" value="ECO:0007669"/>
    <property type="project" value="UniProtKB-UniRule"/>
</dbReference>
<dbReference type="GO" id="GO:0006269">
    <property type="term" value="P:DNA replication, synthesis of primer"/>
    <property type="evidence" value="ECO:0007669"/>
    <property type="project" value="UniProtKB-UniRule"/>
</dbReference>
<dbReference type="InterPro" id="IPR034151">
    <property type="entry name" value="TOPRIM_DnaG_bac"/>
</dbReference>
<dbReference type="SMART" id="SM00400">
    <property type="entry name" value="ZnF_CHCC"/>
    <property type="match status" value="1"/>
</dbReference>
<keyword evidence="6 12" id="KW-0479">Metal-binding</keyword>
<evidence type="ECO:0000256" key="3">
    <source>
        <dbReference type="ARBA" id="ARBA00022679"/>
    </source>
</evidence>
<dbReference type="InterPro" id="IPR002694">
    <property type="entry name" value="Znf_CHC2"/>
</dbReference>
<dbReference type="Gene3D" id="3.90.980.10">
    <property type="entry name" value="DNA primase, catalytic core, N-terminal domain"/>
    <property type="match status" value="1"/>
</dbReference>
<dbReference type="InterPro" id="IPR013264">
    <property type="entry name" value="DNAG_N"/>
</dbReference>
<dbReference type="SUPFAM" id="SSF56731">
    <property type="entry name" value="DNA primase core"/>
    <property type="match status" value="1"/>
</dbReference>
<dbReference type="Gene3D" id="1.10.860.10">
    <property type="entry name" value="DNAb Helicase, Chain A"/>
    <property type="match status" value="1"/>
</dbReference>
<dbReference type="AlphaFoldDB" id="E8LH77"/>
<dbReference type="GO" id="GO:0008270">
    <property type="term" value="F:zinc ion binding"/>
    <property type="evidence" value="ECO:0007669"/>
    <property type="project" value="UniProtKB-UniRule"/>
</dbReference>
<comment type="domain">
    <text evidence="12">Contains an N-terminal zinc-binding domain, a central core domain that contains the primase activity, and a C-terminal DnaB-binding domain.</text>
</comment>
<name>E8LH77_SUCHY</name>
<dbReference type="InterPro" id="IPR006295">
    <property type="entry name" value="DNA_primase_DnaG"/>
</dbReference>
<dbReference type="RefSeq" id="WP_009142265.1">
    <property type="nucleotide sequence ID" value="NZ_GL830940.1"/>
</dbReference>
<keyword evidence="2 12" id="KW-0639">Primosome</keyword>
<accession>E8LH77</accession>
<comment type="catalytic activity">
    <reaction evidence="12">
        <text>ssDNA + n NTP = ssDNA/pppN(pN)n-1 hybrid + (n-1) diphosphate.</text>
        <dbReference type="EC" id="2.7.7.101"/>
    </reaction>
</comment>